<name>A0A562ZTH5_9BURK</name>
<organism evidence="1 2">
    <name type="scientific">Caenimonas sedimenti</name>
    <dbReference type="NCBI Taxonomy" id="2596921"/>
    <lineage>
        <taxon>Bacteria</taxon>
        <taxon>Pseudomonadati</taxon>
        <taxon>Pseudomonadota</taxon>
        <taxon>Betaproteobacteria</taxon>
        <taxon>Burkholderiales</taxon>
        <taxon>Comamonadaceae</taxon>
        <taxon>Caenimonas</taxon>
    </lineage>
</organism>
<sequence length="125" mass="13945">MLRVDGPDVQLRRLLVAASIAVRVVAMPVRQDGTTPREYESSGPTFANRIKADPASIVSVSWGESEPYDCVVRVKAGGVRQTLYKLWLRESPRQVDEILAGQERAARLRASLPHGERRKQPWGPL</sequence>
<evidence type="ECO:0000313" key="2">
    <source>
        <dbReference type="Proteomes" id="UP000318199"/>
    </source>
</evidence>
<gene>
    <name evidence="1" type="ORF">FN976_08650</name>
</gene>
<dbReference type="EMBL" id="VOBQ01000006">
    <property type="protein sequence ID" value="TWO71671.1"/>
    <property type="molecule type" value="Genomic_DNA"/>
</dbReference>
<accession>A0A562ZTH5</accession>
<evidence type="ECO:0000313" key="1">
    <source>
        <dbReference type="EMBL" id="TWO71671.1"/>
    </source>
</evidence>
<dbReference type="Proteomes" id="UP000318199">
    <property type="component" value="Unassembled WGS sequence"/>
</dbReference>
<protein>
    <submittedName>
        <fullName evidence="1">Uncharacterized protein</fullName>
    </submittedName>
</protein>
<reference evidence="1 2" key="1">
    <citation type="submission" date="2019-07" db="EMBL/GenBank/DDBJ databases">
        <title>Caenimonas sedimenti sp. nov., isolated from activated sludge.</title>
        <authorList>
            <person name="Xu J."/>
        </authorList>
    </citation>
    <scope>NUCLEOTIDE SEQUENCE [LARGE SCALE GENOMIC DNA]</scope>
    <source>
        <strain evidence="1 2">HX-9-20</strain>
    </source>
</reference>
<keyword evidence="2" id="KW-1185">Reference proteome</keyword>
<dbReference type="AlphaFoldDB" id="A0A562ZTH5"/>
<comment type="caution">
    <text evidence="1">The sequence shown here is derived from an EMBL/GenBank/DDBJ whole genome shotgun (WGS) entry which is preliminary data.</text>
</comment>
<proteinExistence type="predicted"/>